<keyword evidence="1" id="KW-0472">Membrane</keyword>
<comment type="caution">
    <text evidence="2">The sequence shown here is derived from an EMBL/GenBank/DDBJ whole genome shotgun (WGS) entry which is preliminary data.</text>
</comment>
<proteinExistence type="predicted"/>
<evidence type="ECO:0000313" key="2">
    <source>
        <dbReference type="EMBL" id="KAL0954502.1"/>
    </source>
</evidence>
<keyword evidence="1" id="KW-1133">Transmembrane helix</keyword>
<name>A0ABR3JG60_9AGAR</name>
<keyword evidence="3" id="KW-1185">Reference proteome</keyword>
<organism evidence="2 3">
    <name type="scientific">Hohenbuehelia grisea</name>
    <dbReference type="NCBI Taxonomy" id="104357"/>
    <lineage>
        <taxon>Eukaryota</taxon>
        <taxon>Fungi</taxon>
        <taxon>Dikarya</taxon>
        <taxon>Basidiomycota</taxon>
        <taxon>Agaricomycotina</taxon>
        <taxon>Agaricomycetes</taxon>
        <taxon>Agaricomycetidae</taxon>
        <taxon>Agaricales</taxon>
        <taxon>Pleurotineae</taxon>
        <taxon>Pleurotaceae</taxon>
        <taxon>Hohenbuehelia</taxon>
    </lineage>
</organism>
<sequence>MEFFKSIKLSLQDVSALKDVASSTMDRSLRVVRSQLTEERRVVLSEAVATKAKRLGHILSKDLPSKLPGYFERLGGTLTPEKLKATSIPGLGLASGNSTISIAARPLIHTVPYRLMALFQKVERPKLPMASPTVKAVTDSCAAWTKTTPVVAPPSVEMLGHTTIALGLTGVVLIVALALILTRKKTYELEPDDPFVDDIGVVEEEVPIFEAVSHDVHGWDSSAHGNMLPTFLAFLSGLAITFHKTTTISSGWSTSFNVTTFGYASYLMYEAIMMAILSACESDVSSASSFMYAIQWPISILGMFFAELEAYLCTILVFFGNIAAACPTGDEEDDDEVFVYVGISSPWWFRLYHKILELTFEAWCGTRSTFWRFIGFAVSFGLSRVTPDLNAAATDVLFDLSGFRGYTKSIDIEAGTTEDLIVDSICNTNATDEDYFDWDNAPGVSASMWAC</sequence>
<evidence type="ECO:0000256" key="1">
    <source>
        <dbReference type="SAM" id="Phobius"/>
    </source>
</evidence>
<feature type="transmembrane region" description="Helical" evidence="1">
    <location>
        <begin position="158"/>
        <end position="181"/>
    </location>
</feature>
<dbReference type="Proteomes" id="UP001556367">
    <property type="component" value="Unassembled WGS sequence"/>
</dbReference>
<dbReference type="EMBL" id="JASNQZ010000007">
    <property type="protein sequence ID" value="KAL0954502.1"/>
    <property type="molecule type" value="Genomic_DNA"/>
</dbReference>
<reference evidence="3" key="1">
    <citation type="submission" date="2024-06" db="EMBL/GenBank/DDBJ databases">
        <title>Multi-omics analyses provide insights into the biosynthesis of the anticancer antibiotic pleurotin in Hohenbuehelia grisea.</title>
        <authorList>
            <person name="Weaver J.A."/>
            <person name="Alberti F."/>
        </authorList>
    </citation>
    <scope>NUCLEOTIDE SEQUENCE [LARGE SCALE GENOMIC DNA]</scope>
    <source>
        <strain evidence="3">T-177</strain>
    </source>
</reference>
<feature type="transmembrane region" description="Helical" evidence="1">
    <location>
        <begin position="292"/>
        <end position="319"/>
    </location>
</feature>
<accession>A0ABR3JG60</accession>
<evidence type="ECO:0000313" key="3">
    <source>
        <dbReference type="Proteomes" id="UP001556367"/>
    </source>
</evidence>
<gene>
    <name evidence="2" type="ORF">HGRIS_003469</name>
</gene>
<protein>
    <submittedName>
        <fullName evidence="2">Uncharacterized protein</fullName>
    </submittedName>
</protein>
<feature type="transmembrane region" description="Helical" evidence="1">
    <location>
        <begin position="263"/>
        <end position="280"/>
    </location>
</feature>
<keyword evidence="1" id="KW-0812">Transmembrane</keyword>